<dbReference type="OrthoDB" id="6613513at2759"/>
<reference evidence="1" key="2">
    <citation type="submission" date="2017-10" db="EMBL/GenBank/DDBJ databases">
        <title>Ladona fulva Genome sequencing and assembly.</title>
        <authorList>
            <person name="Murali S."/>
            <person name="Richards S."/>
            <person name="Bandaranaike D."/>
            <person name="Bellair M."/>
            <person name="Blankenburg K."/>
            <person name="Chao H."/>
            <person name="Dinh H."/>
            <person name="Doddapaneni H."/>
            <person name="Dugan-Rocha S."/>
            <person name="Elkadiri S."/>
            <person name="Gnanaolivu R."/>
            <person name="Hernandez B."/>
            <person name="Skinner E."/>
            <person name="Javaid M."/>
            <person name="Lee S."/>
            <person name="Li M."/>
            <person name="Ming W."/>
            <person name="Munidasa M."/>
            <person name="Muniz J."/>
            <person name="Nguyen L."/>
            <person name="Hughes D."/>
            <person name="Osuji N."/>
            <person name="Pu L.-L."/>
            <person name="Puazo M."/>
            <person name="Qu C."/>
            <person name="Quiroz J."/>
            <person name="Raj R."/>
            <person name="Weissenberger G."/>
            <person name="Xin Y."/>
            <person name="Zou X."/>
            <person name="Han Y."/>
            <person name="Worley K."/>
            <person name="Muzny D."/>
            <person name="Gibbs R."/>
        </authorList>
    </citation>
    <scope>NUCLEOTIDE SEQUENCE</scope>
    <source>
        <strain evidence="1">Sampled in the wild</strain>
    </source>
</reference>
<comment type="caution">
    <text evidence="1">The sequence shown here is derived from an EMBL/GenBank/DDBJ whole genome shotgun (WGS) entry which is preliminary data.</text>
</comment>
<proteinExistence type="predicted"/>
<evidence type="ECO:0000313" key="2">
    <source>
        <dbReference type="Proteomes" id="UP000792457"/>
    </source>
</evidence>
<protein>
    <submittedName>
        <fullName evidence="1">Uncharacterized protein</fullName>
    </submittedName>
</protein>
<evidence type="ECO:0000313" key="1">
    <source>
        <dbReference type="EMBL" id="KAG8238863.1"/>
    </source>
</evidence>
<name>A0A8K0PBI2_LADFU</name>
<organism evidence="1 2">
    <name type="scientific">Ladona fulva</name>
    <name type="common">Scarce chaser dragonfly</name>
    <name type="synonym">Libellula fulva</name>
    <dbReference type="NCBI Taxonomy" id="123851"/>
    <lineage>
        <taxon>Eukaryota</taxon>
        <taxon>Metazoa</taxon>
        <taxon>Ecdysozoa</taxon>
        <taxon>Arthropoda</taxon>
        <taxon>Hexapoda</taxon>
        <taxon>Insecta</taxon>
        <taxon>Pterygota</taxon>
        <taxon>Palaeoptera</taxon>
        <taxon>Odonata</taxon>
        <taxon>Epiprocta</taxon>
        <taxon>Anisoptera</taxon>
        <taxon>Libelluloidea</taxon>
        <taxon>Libellulidae</taxon>
        <taxon>Ladona</taxon>
    </lineage>
</organism>
<gene>
    <name evidence="1" type="ORF">J437_LFUL019094</name>
</gene>
<accession>A0A8K0PBI2</accession>
<keyword evidence="2" id="KW-1185">Reference proteome</keyword>
<reference evidence="1" key="1">
    <citation type="submission" date="2013-04" db="EMBL/GenBank/DDBJ databases">
        <authorList>
            <person name="Qu J."/>
            <person name="Murali S.C."/>
            <person name="Bandaranaike D."/>
            <person name="Bellair M."/>
            <person name="Blankenburg K."/>
            <person name="Chao H."/>
            <person name="Dinh H."/>
            <person name="Doddapaneni H."/>
            <person name="Downs B."/>
            <person name="Dugan-Rocha S."/>
            <person name="Elkadiri S."/>
            <person name="Gnanaolivu R.D."/>
            <person name="Hernandez B."/>
            <person name="Javaid M."/>
            <person name="Jayaseelan J.C."/>
            <person name="Lee S."/>
            <person name="Li M."/>
            <person name="Ming W."/>
            <person name="Munidasa M."/>
            <person name="Muniz J."/>
            <person name="Nguyen L."/>
            <person name="Ongeri F."/>
            <person name="Osuji N."/>
            <person name="Pu L.-L."/>
            <person name="Puazo M."/>
            <person name="Qu C."/>
            <person name="Quiroz J."/>
            <person name="Raj R."/>
            <person name="Weissenberger G."/>
            <person name="Xin Y."/>
            <person name="Zou X."/>
            <person name="Han Y."/>
            <person name="Richards S."/>
            <person name="Worley K."/>
            <person name="Muzny D."/>
            <person name="Gibbs R."/>
        </authorList>
    </citation>
    <scope>NUCLEOTIDE SEQUENCE</scope>
    <source>
        <strain evidence="1">Sampled in the wild</strain>
    </source>
</reference>
<sequence>MIDLLHNAELATENWSQPGLRSRLPLRHFFYRSGCDQFEAANTAVLRTLRHKTQEGRDLNEDEPCSGRHSSSITDENVDRIWNLLHSDHQLTARMIGEELNLTHTTVPQILTNELEV</sequence>
<dbReference type="AlphaFoldDB" id="A0A8K0PBI2"/>
<dbReference type="Proteomes" id="UP000792457">
    <property type="component" value="Unassembled WGS sequence"/>
</dbReference>
<dbReference type="EMBL" id="KZ309458">
    <property type="protein sequence ID" value="KAG8238863.1"/>
    <property type="molecule type" value="Genomic_DNA"/>
</dbReference>